<keyword evidence="2" id="KW-0238">DNA-binding</keyword>
<dbReference type="PANTHER" id="PTHR43280:SF2">
    <property type="entry name" value="HTH-TYPE TRANSCRIPTIONAL REGULATOR EXSA"/>
    <property type="match status" value="1"/>
</dbReference>
<dbReference type="PROSITE" id="PS00041">
    <property type="entry name" value="HTH_ARAC_FAMILY_1"/>
    <property type="match status" value="1"/>
</dbReference>
<dbReference type="PROSITE" id="PS01124">
    <property type="entry name" value="HTH_ARAC_FAMILY_2"/>
    <property type="match status" value="1"/>
</dbReference>
<dbReference type="SUPFAM" id="SSF46689">
    <property type="entry name" value="Homeodomain-like"/>
    <property type="match status" value="2"/>
</dbReference>
<proteinExistence type="predicted"/>
<reference evidence="7 8" key="1">
    <citation type="journal article" date="2015" name="Genome Announc.">
        <title>Draft Genome of the Euendolithic (true boring) Cyanobacterium Mastigocoleus testarum strain BC008.</title>
        <authorList>
            <person name="Guida B.S."/>
            <person name="Garcia-Pichel F."/>
        </authorList>
    </citation>
    <scope>NUCLEOTIDE SEQUENCE [LARGE SCALE GENOMIC DNA]</scope>
    <source>
        <strain evidence="7 8">BC008</strain>
    </source>
</reference>
<evidence type="ECO:0000259" key="6">
    <source>
        <dbReference type="PROSITE" id="PS50110"/>
    </source>
</evidence>
<evidence type="ECO:0000256" key="2">
    <source>
        <dbReference type="ARBA" id="ARBA00023125"/>
    </source>
</evidence>
<feature type="domain" description="Response regulatory" evidence="6">
    <location>
        <begin position="10"/>
        <end position="126"/>
    </location>
</feature>
<evidence type="ECO:0000313" key="8">
    <source>
        <dbReference type="Proteomes" id="UP000053372"/>
    </source>
</evidence>
<keyword evidence="3" id="KW-0804">Transcription</keyword>
<dbReference type="InterPro" id="IPR018062">
    <property type="entry name" value="HTH_AraC-typ_CS"/>
</dbReference>
<dbReference type="CDD" id="cd00156">
    <property type="entry name" value="REC"/>
    <property type="match status" value="1"/>
</dbReference>
<dbReference type="Proteomes" id="UP000053372">
    <property type="component" value="Unassembled WGS sequence"/>
</dbReference>
<dbReference type="Pfam" id="PF12833">
    <property type="entry name" value="HTH_18"/>
    <property type="match status" value="1"/>
</dbReference>
<dbReference type="Gene3D" id="1.10.10.60">
    <property type="entry name" value="Homeodomain-like"/>
    <property type="match status" value="2"/>
</dbReference>
<evidence type="ECO:0000256" key="4">
    <source>
        <dbReference type="PROSITE-ProRule" id="PRU00169"/>
    </source>
</evidence>
<organism evidence="7 8">
    <name type="scientific">Mastigocoleus testarum BC008</name>
    <dbReference type="NCBI Taxonomy" id="371196"/>
    <lineage>
        <taxon>Bacteria</taxon>
        <taxon>Bacillati</taxon>
        <taxon>Cyanobacteriota</taxon>
        <taxon>Cyanophyceae</taxon>
        <taxon>Nostocales</taxon>
        <taxon>Hapalosiphonaceae</taxon>
        <taxon>Mastigocoleus</taxon>
    </lineage>
</organism>
<keyword evidence="8" id="KW-1185">Reference proteome</keyword>
<dbReference type="AlphaFoldDB" id="A0A0V7ZXU5"/>
<dbReference type="InterPro" id="IPR011006">
    <property type="entry name" value="CheY-like_superfamily"/>
</dbReference>
<dbReference type="SUPFAM" id="SSF52172">
    <property type="entry name" value="CheY-like"/>
    <property type="match status" value="1"/>
</dbReference>
<accession>A0A0V7ZXU5</accession>
<evidence type="ECO:0000313" key="7">
    <source>
        <dbReference type="EMBL" id="KST69266.1"/>
    </source>
</evidence>
<dbReference type="GO" id="GO:0003700">
    <property type="term" value="F:DNA-binding transcription factor activity"/>
    <property type="evidence" value="ECO:0007669"/>
    <property type="project" value="InterPro"/>
</dbReference>
<keyword evidence="1" id="KW-0805">Transcription regulation</keyword>
<feature type="domain" description="HTH araC/xylS-type" evidence="5">
    <location>
        <begin position="170"/>
        <end position="268"/>
    </location>
</feature>
<dbReference type="GO" id="GO:0043565">
    <property type="term" value="F:sequence-specific DNA binding"/>
    <property type="evidence" value="ECO:0007669"/>
    <property type="project" value="InterPro"/>
</dbReference>
<dbReference type="PANTHER" id="PTHR43280">
    <property type="entry name" value="ARAC-FAMILY TRANSCRIPTIONAL REGULATOR"/>
    <property type="match status" value="1"/>
</dbReference>
<name>A0A0V7ZXU5_9CYAN</name>
<evidence type="ECO:0000256" key="1">
    <source>
        <dbReference type="ARBA" id="ARBA00023015"/>
    </source>
</evidence>
<dbReference type="GO" id="GO:0000160">
    <property type="term" value="P:phosphorelay signal transduction system"/>
    <property type="evidence" value="ECO:0007669"/>
    <property type="project" value="InterPro"/>
</dbReference>
<dbReference type="InterPro" id="IPR018060">
    <property type="entry name" value="HTH_AraC"/>
</dbReference>
<evidence type="ECO:0000256" key="3">
    <source>
        <dbReference type="ARBA" id="ARBA00023163"/>
    </source>
</evidence>
<evidence type="ECO:0000259" key="5">
    <source>
        <dbReference type="PROSITE" id="PS01124"/>
    </source>
</evidence>
<dbReference type="InterPro" id="IPR001789">
    <property type="entry name" value="Sig_transdc_resp-reg_receiver"/>
</dbReference>
<protein>
    <submittedName>
        <fullName evidence="7">Two-component system response regulator</fullName>
    </submittedName>
</protein>
<comment type="caution">
    <text evidence="4">Lacks conserved residue(s) required for the propagation of feature annotation.</text>
</comment>
<gene>
    <name evidence="7" type="ORF">BC008_03505</name>
</gene>
<dbReference type="InterPro" id="IPR009057">
    <property type="entry name" value="Homeodomain-like_sf"/>
</dbReference>
<dbReference type="Pfam" id="PF00072">
    <property type="entry name" value="Response_reg"/>
    <property type="match status" value="1"/>
</dbReference>
<sequence>MLLKGKTVKKILVIDNKTLSRNLFVKKLKDKGFYPIGAKDGIIAIQKAQEELPDIIISEINIPQIDGYNILTILRQKSATLHIPFIFLTNSISKADIRKAMELGADDYLIKPCTLETLLKAIAIRLERQTVLKNFYTEKFKVLTDSSLDRDTKTKQLTQKSIFPSVPQVSKVFEFIEANYNQSITLNDVAVEVGYTPTYLTHLVRNLTGQTVQRWIILRRMIAARSLLLETDLKVEDIAIQVGYNCTVHFFRQFRQHHGTTPHAWRNSHKHYENVYR</sequence>
<comment type="caution">
    <text evidence="7">The sequence shown here is derived from an EMBL/GenBank/DDBJ whole genome shotgun (WGS) entry which is preliminary data.</text>
</comment>
<dbReference type="SMART" id="SM00342">
    <property type="entry name" value="HTH_ARAC"/>
    <property type="match status" value="1"/>
</dbReference>
<dbReference type="EMBL" id="LMTZ01000029">
    <property type="protein sequence ID" value="KST69266.1"/>
    <property type="molecule type" value="Genomic_DNA"/>
</dbReference>
<dbReference type="SMART" id="SM00448">
    <property type="entry name" value="REC"/>
    <property type="match status" value="1"/>
</dbReference>
<dbReference type="Gene3D" id="3.40.50.2300">
    <property type="match status" value="1"/>
</dbReference>
<dbReference type="PROSITE" id="PS50110">
    <property type="entry name" value="RESPONSE_REGULATORY"/>
    <property type="match status" value="1"/>
</dbReference>